<sequence length="188" mass="21670">MKPSNLLILGSATIIYLAICISQIIVLLNKSYVLTKSDLFHIDSVRMLSRAYIIGGGKSSSKSIQFGDETYKTFWITSSRYLAVNDFSRLYDTLQYSDLVMKIYTDKEGYNNYFDKKNKDKIEVYGIEVGNTSYIPLDDINEEESGRRTSILIFFTIAYFIFVLVHFVRIWRTTKGVQQKFANIPADQ</sequence>
<dbReference type="Proteomes" id="UP000184048">
    <property type="component" value="Unassembled WGS sequence"/>
</dbReference>
<organism evidence="2 3">
    <name type="scientific">Flavisolibacter ginsengisoli DSM 18119</name>
    <dbReference type="NCBI Taxonomy" id="1121884"/>
    <lineage>
        <taxon>Bacteria</taxon>
        <taxon>Pseudomonadati</taxon>
        <taxon>Bacteroidota</taxon>
        <taxon>Chitinophagia</taxon>
        <taxon>Chitinophagales</taxon>
        <taxon>Chitinophagaceae</taxon>
        <taxon>Flavisolibacter</taxon>
    </lineage>
</organism>
<accession>A0A1M5GNR6</accession>
<reference evidence="2 3" key="1">
    <citation type="submission" date="2016-11" db="EMBL/GenBank/DDBJ databases">
        <authorList>
            <person name="Jaros S."/>
            <person name="Januszkiewicz K."/>
            <person name="Wedrychowicz H."/>
        </authorList>
    </citation>
    <scope>NUCLEOTIDE SEQUENCE [LARGE SCALE GENOMIC DNA]</scope>
    <source>
        <strain evidence="2 3">DSM 18119</strain>
    </source>
</reference>
<keyword evidence="1" id="KW-0472">Membrane</keyword>
<gene>
    <name evidence="2" type="ORF">SAMN02745131_04190</name>
</gene>
<dbReference type="AlphaFoldDB" id="A0A1M5GNR6"/>
<keyword evidence="3" id="KW-1185">Reference proteome</keyword>
<dbReference type="EMBL" id="FQUU01000038">
    <property type="protein sequence ID" value="SHG05162.1"/>
    <property type="molecule type" value="Genomic_DNA"/>
</dbReference>
<evidence type="ECO:0000256" key="1">
    <source>
        <dbReference type="SAM" id="Phobius"/>
    </source>
</evidence>
<evidence type="ECO:0000313" key="3">
    <source>
        <dbReference type="Proteomes" id="UP000184048"/>
    </source>
</evidence>
<proteinExistence type="predicted"/>
<keyword evidence="1" id="KW-1133">Transmembrane helix</keyword>
<evidence type="ECO:0000313" key="2">
    <source>
        <dbReference type="EMBL" id="SHG05162.1"/>
    </source>
</evidence>
<keyword evidence="1" id="KW-0812">Transmembrane</keyword>
<feature type="transmembrane region" description="Helical" evidence="1">
    <location>
        <begin position="6"/>
        <end position="28"/>
    </location>
</feature>
<feature type="transmembrane region" description="Helical" evidence="1">
    <location>
        <begin position="151"/>
        <end position="171"/>
    </location>
</feature>
<protein>
    <submittedName>
        <fullName evidence="2">Uncharacterized protein</fullName>
    </submittedName>
</protein>
<name>A0A1M5GNR6_9BACT</name>